<proteinExistence type="predicted"/>
<feature type="region of interest" description="Disordered" evidence="3">
    <location>
        <begin position="1"/>
        <end position="20"/>
    </location>
</feature>
<evidence type="ECO:0000256" key="3">
    <source>
        <dbReference type="SAM" id="MobiDB-lite"/>
    </source>
</evidence>
<feature type="domain" description="OTU" evidence="4">
    <location>
        <begin position="159"/>
        <end position="302"/>
    </location>
</feature>
<feature type="compositionally biased region" description="Acidic residues" evidence="3">
    <location>
        <begin position="9"/>
        <end position="19"/>
    </location>
</feature>
<dbReference type="GO" id="GO:0016787">
    <property type="term" value="F:hydrolase activity"/>
    <property type="evidence" value="ECO:0007669"/>
    <property type="project" value="UniProtKB-KW"/>
</dbReference>
<reference evidence="5 6" key="1">
    <citation type="submission" date="2024-08" db="EMBL/GenBank/DDBJ databases">
        <title>Gnathostoma spinigerum genome.</title>
        <authorList>
            <person name="Gonzalez-Bertolin B."/>
            <person name="Monzon S."/>
            <person name="Zaballos A."/>
            <person name="Jimenez P."/>
            <person name="Dekumyoy P."/>
            <person name="Varona S."/>
            <person name="Cuesta I."/>
            <person name="Sumanam S."/>
            <person name="Adisakwattana P."/>
            <person name="Gasser R.B."/>
            <person name="Hernandez-Gonzalez A."/>
            <person name="Young N.D."/>
            <person name="Perteguer M.J."/>
        </authorList>
    </citation>
    <scope>NUCLEOTIDE SEQUENCE [LARGE SCALE GENOMIC DNA]</scope>
    <source>
        <strain evidence="5">AL3</strain>
        <tissue evidence="5">Liver</tissue>
    </source>
</reference>
<comment type="caution">
    <text evidence="5">The sequence shown here is derived from an EMBL/GenBank/DDBJ whole genome shotgun (WGS) entry which is preliminary data.</text>
</comment>
<evidence type="ECO:0000313" key="6">
    <source>
        <dbReference type="Proteomes" id="UP001608902"/>
    </source>
</evidence>
<keyword evidence="1" id="KW-0378">Hydrolase</keyword>
<evidence type="ECO:0000256" key="1">
    <source>
        <dbReference type="ARBA" id="ARBA00022801"/>
    </source>
</evidence>
<protein>
    <recommendedName>
        <fullName evidence="4">OTU domain-containing protein</fullName>
    </recommendedName>
</protein>
<dbReference type="AlphaFoldDB" id="A0ABD6E709"/>
<dbReference type="Pfam" id="PF02338">
    <property type="entry name" value="OTU"/>
    <property type="match status" value="1"/>
</dbReference>
<gene>
    <name evidence="5" type="ORF">AB6A40_002599</name>
</gene>
<keyword evidence="6" id="KW-1185">Reference proteome</keyword>
<evidence type="ECO:0000313" key="5">
    <source>
        <dbReference type="EMBL" id="MFH4975890.1"/>
    </source>
</evidence>
<dbReference type="InterPro" id="IPR038765">
    <property type="entry name" value="Papain-like_cys_pep_sf"/>
</dbReference>
<dbReference type="Gene3D" id="3.90.70.80">
    <property type="match status" value="1"/>
</dbReference>
<dbReference type="InterPro" id="IPR050704">
    <property type="entry name" value="Peptidase_C85-like"/>
</dbReference>
<name>A0ABD6E709_9BILA</name>
<evidence type="ECO:0000256" key="2">
    <source>
        <dbReference type="SAM" id="Coils"/>
    </source>
</evidence>
<evidence type="ECO:0000259" key="4">
    <source>
        <dbReference type="PROSITE" id="PS50802"/>
    </source>
</evidence>
<sequence>MADCRLGDGADDEDVETESPLEVLLAKQRKEKREFQGRAVSMKHSVPKGDKKKRREVVAELERVENEMKARHANELDQLKLTLSKQASTASVVEKGESIIGEVRAEKNRSAKALRRKEKKAEEMKRRIAAEQEDAKNAPFSSGKLETEEIAKALSERNFKLHEIAPDGDCLYNAIAHQLSMRSPNGIVTGDDVRRRAADYILVNRDDFLPFLMNEDGDPISPFEFEEYCEKIRRCCKDGGMWGGEPELKAISCALEKRIEVVQPGNRITVFGEEYSETKPLIITYHRFAYNLGEHYNSTSPSTI</sequence>
<dbReference type="PANTHER" id="PTHR12419:SF10">
    <property type="entry name" value="DEUBIQUITINASE OTUD6B"/>
    <property type="match status" value="1"/>
</dbReference>
<organism evidence="5 6">
    <name type="scientific">Gnathostoma spinigerum</name>
    <dbReference type="NCBI Taxonomy" id="75299"/>
    <lineage>
        <taxon>Eukaryota</taxon>
        <taxon>Metazoa</taxon>
        <taxon>Ecdysozoa</taxon>
        <taxon>Nematoda</taxon>
        <taxon>Chromadorea</taxon>
        <taxon>Rhabditida</taxon>
        <taxon>Spirurina</taxon>
        <taxon>Gnathostomatomorpha</taxon>
        <taxon>Gnathostomatoidea</taxon>
        <taxon>Gnathostomatidae</taxon>
        <taxon>Gnathostoma</taxon>
    </lineage>
</organism>
<dbReference type="EMBL" id="JBGFUD010001181">
    <property type="protein sequence ID" value="MFH4975890.1"/>
    <property type="molecule type" value="Genomic_DNA"/>
</dbReference>
<accession>A0ABD6E709</accession>
<dbReference type="InterPro" id="IPR049772">
    <property type="entry name" value="OTU_OTUD6"/>
</dbReference>
<dbReference type="PROSITE" id="PS50802">
    <property type="entry name" value="OTU"/>
    <property type="match status" value="1"/>
</dbReference>
<feature type="coiled-coil region" evidence="2">
    <location>
        <begin position="104"/>
        <end position="134"/>
    </location>
</feature>
<keyword evidence="2" id="KW-0175">Coiled coil</keyword>
<dbReference type="SUPFAM" id="SSF54001">
    <property type="entry name" value="Cysteine proteinases"/>
    <property type="match status" value="1"/>
</dbReference>
<dbReference type="InterPro" id="IPR003323">
    <property type="entry name" value="OTU_dom"/>
</dbReference>
<dbReference type="CDD" id="cd22761">
    <property type="entry name" value="OTU_OTUD6"/>
    <property type="match status" value="1"/>
</dbReference>
<dbReference type="Proteomes" id="UP001608902">
    <property type="component" value="Unassembled WGS sequence"/>
</dbReference>
<feature type="region of interest" description="Disordered" evidence="3">
    <location>
        <begin position="35"/>
        <end position="54"/>
    </location>
</feature>
<dbReference type="PANTHER" id="PTHR12419">
    <property type="entry name" value="OTU DOMAIN CONTAINING PROTEIN"/>
    <property type="match status" value="1"/>
</dbReference>